<accession>A0ABQ0IU31</accession>
<protein>
    <recommendedName>
        <fullName evidence="3">Transposase</fullName>
    </recommendedName>
</protein>
<evidence type="ECO:0000313" key="1">
    <source>
        <dbReference type="EMBL" id="GAD25714.1"/>
    </source>
</evidence>
<keyword evidence="2" id="KW-1185">Reference proteome</keyword>
<proteinExistence type="predicted"/>
<dbReference type="Proteomes" id="UP000018209">
    <property type="component" value="Unassembled WGS sequence"/>
</dbReference>
<sequence>MVRRRPGGIPDDALYSLDGHPIPKMAGTRLCAAIQAIMSLASGAVIF</sequence>
<dbReference type="EMBL" id="BASM01000011">
    <property type="protein sequence ID" value="GAD25714.1"/>
    <property type="molecule type" value="Genomic_DNA"/>
</dbReference>
<comment type="caution">
    <text evidence="1">The sequence shown here is derived from an EMBL/GenBank/DDBJ whole genome shotgun (WGS) entry which is preliminary data.</text>
</comment>
<gene>
    <name evidence="1" type="ORF">NBRC3257_0713</name>
</gene>
<name>A0ABQ0IU31_GLUTH</name>
<reference evidence="1 2" key="1">
    <citation type="submission" date="2013-08" db="EMBL/GenBank/DDBJ databases">
        <title>Gluconobacter thailandicus NBRC 3257 whole genome sequence.</title>
        <authorList>
            <person name="Matsutani M."/>
            <person name="Yakushi T."/>
            <person name="Matsushita K."/>
        </authorList>
    </citation>
    <scope>NUCLEOTIDE SEQUENCE [LARGE SCALE GENOMIC DNA]</scope>
    <source>
        <strain evidence="1 2">NBRC 3257</strain>
    </source>
</reference>
<evidence type="ECO:0008006" key="3">
    <source>
        <dbReference type="Google" id="ProtNLM"/>
    </source>
</evidence>
<evidence type="ECO:0000313" key="2">
    <source>
        <dbReference type="Proteomes" id="UP000018209"/>
    </source>
</evidence>
<organism evidence="1 2">
    <name type="scientific">Gluconobacter thailandicus NBRC 3257</name>
    <dbReference type="NCBI Taxonomy" id="1381097"/>
    <lineage>
        <taxon>Bacteria</taxon>
        <taxon>Pseudomonadati</taxon>
        <taxon>Pseudomonadota</taxon>
        <taxon>Alphaproteobacteria</taxon>
        <taxon>Acetobacterales</taxon>
        <taxon>Acetobacteraceae</taxon>
        <taxon>Gluconobacter</taxon>
    </lineage>
</organism>